<dbReference type="Gene3D" id="3.90.320.10">
    <property type="match status" value="1"/>
</dbReference>
<keyword evidence="4 14" id="KW-0547">Nucleotide-binding</keyword>
<dbReference type="InterPro" id="IPR038726">
    <property type="entry name" value="PDDEXK_AddAB-type"/>
</dbReference>
<evidence type="ECO:0000256" key="1">
    <source>
        <dbReference type="ARBA" id="ARBA00022485"/>
    </source>
</evidence>
<evidence type="ECO:0000256" key="2">
    <source>
        <dbReference type="ARBA" id="ARBA00022722"/>
    </source>
</evidence>
<accession>A0A4R4EFX8</accession>
<gene>
    <name evidence="14 16" type="primary">addB</name>
    <name evidence="16" type="ORF">E0485_11110</name>
</gene>
<dbReference type="Pfam" id="PF21445">
    <property type="entry name" value="ADDB_N"/>
    <property type="match status" value="1"/>
</dbReference>
<dbReference type="SUPFAM" id="SSF52540">
    <property type="entry name" value="P-loop containing nucleoside triphosphate hydrolases"/>
    <property type="match status" value="2"/>
</dbReference>
<proteinExistence type="inferred from homology"/>
<evidence type="ECO:0000256" key="10">
    <source>
        <dbReference type="ARBA" id="ARBA00023004"/>
    </source>
</evidence>
<keyword evidence="11 14" id="KW-0411">Iron-sulfur</keyword>
<evidence type="ECO:0000259" key="15">
    <source>
        <dbReference type="PROSITE" id="PS51217"/>
    </source>
</evidence>
<comment type="cofactor">
    <cofactor evidence="14">
        <name>Mg(2+)</name>
        <dbReference type="ChEBI" id="CHEBI:18420"/>
    </cofactor>
</comment>
<evidence type="ECO:0000313" key="16">
    <source>
        <dbReference type="EMBL" id="TCZ77015.1"/>
    </source>
</evidence>
<dbReference type="GO" id="GO:0051539">
    <property type="term" value="F:4 iron, 4 sulfur cluster binding"/>
    <property type="evidence" value="ECO:0007669"/>
    <property type="project" value="UniProtKB-KW"/>
</dbReference>
<dbReference type="InterPro" id="IPR011604">
    <property type="entry name" value="PDDEXK-like_dom_sf"/>
</dbReference>
<keyword evidence="13 14" id="KW-0234">DNA repair</keyword>
<reference evidence="16 17" key="1">
    <citation type="submission" date="2019-03" db="EMBL/GenBank/DDBJ databases">
        <authorList>
            <person name="Kim M.K.M."/>
        </authorList>
    </citation>
    <scope>NUCLEOTIDE SEQUENCE [LARGE SCALE GENOMIC DNA]</scope>
    <source>
        <strain evidence="16 17">18JY21-1</strain>
    </source>
</reference>
<comment type="similarity">
    <text evidence="14">Belongs to the helicase family. AddB/RexB type 1 subfamily.</text>
</comment>
<evidence type="ECO:0000256" key="5">
    <source>
        <dbReference type="ARBA" id="ARBA00022763"/>
    </source>
</evidence>
<evidence type="ECO:0000256" key="12">
    <source>
        <dbReference type="ARBA" id="ARBA00023125"/>
    </source>
</evidence>
<keyword evidence="3 14" id="KW-0479">Metal-binding</keyword>
<dbReference type="EC" id="3.1.-.-" evidence="14"/>
<dbReference type="InterPro" id="IPR014140">
    <property type="entry name" value="DNA_helicase_suAddB"/>
</dbReference>
<comment type="function">
    <text evidence="14">The heterodimer acts as both an ATP-dependent DNA helicase and an ATP-dependent, dual-direction single-stranded exonuclease. Recognizes the chi site generating a DNA molecule suitable for the initiation of homologous recombination. The AddB subunit has 5' -&gt; 3' nuclease activity but not helicase activity.</text>
</comment>
<evidence type="ECO:0000256" key="6">
    <source>
        <dbReference type="ARBA" id="ARBA00022801"/>
    </source>
</evidence>
<evidence type="ECO:0000256" key="9">
    <source>
        <dbReference type="ARBA" id="ARBA00022840"/>
    </source>
</evidence>
<evidence type="ECO:0000256" key="8">
    <source>
        <dbReference type="ARBA" id="ARBA00022839"/>
    </source>
</evidence>
<evidence type="ECO:0000313" key="17">
    <source>
        <dbReference type="Proteomes" id="UP000295418"/>
    </source>
</evidence>
<evidence type="ECO:0000256" key="3">
    <source>
        <dbReference type="ARBA" id="ARBA00022723"/>
    </source>
</evidence>
<dbReference type="GO" id="GO:0008409">
    <property type="term" value="F:5'-3' exonuclease activity"/>
    <property type="evidence" value="ECO:0007669"/>
    <property type="project" value="UniProtKB-UniRule"/>
</dbReference>
<keyword evidence="10 14" id="KW-0408">Iron</keyword>
<dbReference type="PROSITE" id="PS51217">
    <property type="entry name" value="UVRD_HELICASE_CTER"/>
    <property type="match status" value="1"/>
</dbReference>
<dbReference type="PANTHER" id="PTHR30591">
    <property type="entry name" value="RECBCD ENZYME SUBUNIT RECC"/>
    <property type="match status" value="1"/>
</dbReference>
<organism evidence="16 17">
    <name type="scientific">Paenibacillus albiflavus</name>
    <dbReference type="NCBI Taxonomy" id="2545760"/>
    <lineage>
        <taxon>Bacteria</taxon>
        <taxon>Bacillati</taxon>
        <taxon>Bacillota</taxon>
        <taxon>Bacilli</taxon>
        <taxon>Bacillales</taxon>
        <taxon>Paenibacillaceae</taxon>
        <taxon>Paenibacillus</taxon>
    </lineage>
</organism>
<comment type="subunit">
    <text evidence="14">Heterodimer of AddA and AddB.</text>
</comment>
<comment type="caution">
    <text evidence="16">The sequence shown here is derived from an EMBL/GenBank/DDBJ whole genome shotgun (WGS) entry which is preliminary data.</text>
</comment>
<evidence type="ECO:0000256" key="7">
    <source>
        <dbReference type="ARBA" id="ARBA00022806"/>
    </source>
</evidence>
<dbReference type="GO" id="GO:0004386">
    <property type="term" value="F:helicase activity"/>
    <property type="evidence" value="ECO:0007669"/>
    <property type="project" value="UniProtKB-KW"/>
</dbReference>
<dbReference type="GO" id="GO:0000724">
    <property type="term" value="P:double-strand break repair via homologous recombination"/>
    <property type="evidence" value="ECO:0007669"/>
    <property type="project" value="UniProtKB-UniRule"/>
</dbReference>
<dbReference type="InterPro" id="IPR027417">
    <property type="entry name" value="P-loop_NTPase"/>
</dbReference>
<feature type="binding site" evidence="14">
    <location>
        <position position="1157"/>
    </location>
    <ligand>
        <name>[4Fe-4S] cluster</name>
        <dbReference type="ChEBI" id="CHEBI:49883"/>
    </ligand>
</feature>
<dbReference type="OrthoDB" id="9758506at2"/>
<evidence type="ECO:0000256" key="14">
    <source>
        <dbReference type="HAMAP-Rule" id="MF_01452"/>
    </source>
</evidence>
<dbReference type="RefSeq" id="WP_132418115.1">
    <property type="nucleotide sequence ID" value="NZ_SKFG01000010.1"/>
</dbReference>
<feature type="domain" description="UvrD-like helicase C-terminal" evidence="15">
    <location>
        <begin position="290"/>
        <end position="609"/>
    </location>
</feature>
<dbReference type="GO" id="GO:0046872">
    <property type="term" value="F:metal ion binding"/>
    <property type="evidence" value="ECO:0007669"/>
    <property type="project" value="UniProtKB-KW"/>
</dbReference>
<keyword evidence="9 14" id="KW-0067">ATP-binding</keyword>
<keyword evidence="5 14" id="KW-0227">DNA damage</keyword>
<evidence type="ECO:0000256" key="4">
    <source>
        <dbReference type="ARBA" id="ARBA00022741"/>
    </source>
</evidence>
<dbReference type="HAMAP" id="MF_01452">
    <property type="entry name" value="AddB_type1"/>
    <property type="match status" value="1"/>
</dbReference>
<dbReference type="PANTHER" id="PTHR30591:SF1">
    <property type="entry name" value="RECBCD ENZYME SUBUNIT RECC"/>
    <property type="match status" value="1"/>
</dbReference>
<protein>
    <recommendedName>
        <fullName evidence="14">ATP-dependent helicase/deoxyribonuclease subunit B</fullName>
        <ecNumber evidence="14">3.1.-.-</ecNumber>
    </recommendedName>
    <alternativeName>
        <fullName evidence="14">ATP-dependent helicase/nuclease subunit AddB</fullName>
    </alternativeName>
</protein>
<keyword evidence="1 14" id="KW-0004">4Fe-4S</keyword>
<feature type="binding site" evidence="14">
    <location>
        <position position="826"/>
    </location>
    <ligand>
        <name>[4Fe-4S] cluster</name>
        <dbReference type="ChEBI" id="CHEBI:49883"/>
    </ligand>
</feature>
<dbReference type="InterPro" id="IPR014017">
    <property type="entry name" value="DNA_helicase_UvrD-like_C"/>
</dbReference>
<dbReference type="GO" id="GO:0005524">
    <property type="term" value="F:ATP binding"/>
    <property type="evidence" value="ECO:0007669"/>
    <property type="project" value="UniProtKB-UniRule"/>
</dbReference>
<dbReference type="Proteomes" id="UP000295418">
    <property type="component" value="Unassembled WGS sequence"/>
</dbReference>
<keyword evidence="12 14" id="KW-0238">DNA-binding</keyword>
<keyword evidence="6 14" id="KW-0378">Hydrolase</keyword>
<sequence length="1191" mass="135793">MSVKFIIGRAGSGKTRYCLDEIRELLREEPDGSPLVLLVPQQATHQMEQEIVSTPELGGMIRAQALSFHRLALRVMQEEGGTARVPIDEIGKQLLLHRVLHERQHDLGFFKGTYHQPGIRERMGKLFTEWKRYAMLPEVLQERVENSQEAKTFSPVLDQKINDLTLVYGDFEKRLAEQYLDGEDILTLMTEQIGSSEWLKSARIWIDGFHGFTPQEMAVVERLMIRCEHVTITFTLDRSYDAKDTLDELELFHPPARTMQELRRRLAEIGLPEGTVVQLSDKEQHRFTSSPILGALEKHYGQAGSGKRYVYRTDKQTRISGDGDLPSDERHQLILAAAANRRAEVDGVCREMLRLAREEGIRWRDIAVMVRNMEDYGDLLSTALTDYGIPFFLDHKRSVLHHPLIEFIRSAVEVILHNWHYDAVFRCAKTDFLLPWGTDQEERVLRREIDLLENYVLAFGIKGSKWTSDKVWTYRERMSLDGDEAVNSAEEAHQQRILKARSWIAGPLGKFANEIKQAQNVQAQVQALYEFLVLVHAPERLEYWSVLCAEEGKPEKSKEHMQMWNRVMDVLDQLVEMLGDETLSTDLFASLLDTGFESISMGLVPPSLDEVLIGTPDRTRSGAVTHAFILGVNEGVIPQRLTEDGLLSEREREMLVLSGVNMAESARRKLLDEPFIIYNALATPSSCLWLSYPLADEEGKGLLPSEIIRRIRRMFPDVPMRQIAAEPASTMSEDEQLSYIVHPKQAYAYLNVQLKRAVSNEPIYEMWWHVYNWLHSQEGWQTQLSSLVKALQFDNHESDMNFEISRGLYGDHLLASVSRMERFASCPFSHFVSHGLRLKERRIFALEAPDIGQLFHAALSEFAQGLMRDGMDWGQLSTDDCRLRSDQVVEALIPKLPGEILLSTQRYRHVAHKLRDVIGRASIMLSEHSRQGDFKPLATELDFGPDQTLPSLRFQLDNGTIMEIIGRIDRVDRADTEDGPVLRVIDYKSSSTALDLSEVYYGVSLQMLTYLDVVITHSEEWLGSIARPAGVLYFHVHDPILLNKNKPSPEKAAQDLRKSFKMKGLLNADSNIISLMDRSLSDGTGKSEWLPVGYTKDGGFRKDAFVATDLEWKQMRKFVRGQIKRIGTGITDGQVQINPYRMGYQTACSQCSYKAVCQFEPGFAGNGYQSWRKLNRDVINAAFTHADDNGL</sequence>
<dbReference type="InterPro" id="IPR049035">
    <property type="entry name" value="ADDB_N"/>
</dbReference>
<keyword evidence="17" id="KW-1185">Reference proteome</keyword>
<comment type="cofactor">
    <cofactor evidence="14">
        <name>[4Fe-4S] cluster</name>
        <dbReference type="ChEBI" id="CHEBI:49883"/>
    </cofactor>
    <text evidence="14">Binds 1 [4Fe-4S] cluster.</text>
</comment>
<comment type="miscellaneous">
    <text evidence="14">Despite having conserved helicase domains, this subunit does not have helicase activity.</text>
</comment>
<keyword evidence="7 14" id="KW-0347">Helicase</keyword>
<feature type="binding site" evidence="14">
    <location>
        <position position="1148"/>
    </location>
    <ligand>
        <name>[4Fe-4S] cluster</name>
        <dbReference type="ChEBI" id="CHEBI:49883"/>
    </ligand>
</feature>
<dbReference type="Gene3D" id="6.10.140.1030">
    <property type="match status" value="1"/>
</dbReference>
<keyword evidence="8 14" id="KW-0269">Exonuclease</keyword>
<keyword evidence="2 14" id="KW-0540">Nuclease</keyword>
<dbReference type="Gene3D" id="3.40.50.300">
    <property type="entry name" value="P-loop containing nucleotide triphosphate hydrolases"/>
    <property type="match status" value="4"/>
</dbReference>
<name>A0A4R4EFX8_9BACL</name>
<dbReference type="AlphaFoldDB" id="A0A4R4EFX8"/>
<dbReference type="EMBL" id="SKFG01000010">
    <property type="protein sequence ID" value="TCZ77015.1"/>
    <property type="molecule type" value="Genomic_DNA"/>
</dbReference>
<dbReference type="Pfam" id="PF12705">
    <property type="entry name" value="PDDEXK_1"/>
    <property type="match status" value="1"/>
</dbReference>
<evidence type="ECO:0000256" key="11">
    <source>
        <dbReference type="ARBA" id="ARBA00023014"/>
    </source>
</evidence>
<dbReference type="GO" id="GO:0003690">
    <property type="term" value="F:double-stranded DNA binding"/>
    <property type="evidence" value="ECO:0007669"/>
    <property type="project" value="UniProtKB-UniRule"/>
</dbReference>
<dbReference type="NCBIfam" id="TIGR02773">
    <property type="entry name" value="addB_Gpos"/>
    <property type="match status" value="1"/>
</dbReference>
<feature type="binding site" evidence="14">
    <location>
        <position position="1151"/>
    </location>
    <ligand>
        <name>[4Fe-4S] cluster</name>
        <dbReference type="ChEBI" id="CHEBI:49883"/>
    </ligand>
</feature>
<evidence type="ECO:0000256" key="13">
    <source>
        <dbReference type="ARBA" id="ARBA00023204"/>
    </source>
</evidence>